<evidence type="ECO:0000259" key="9">
    <source>
        <dbReference type="Pfam" id="PF01676"/>
    </source>
</evidence>
<evidence type="ECO:0000313" key="11">
    <source>
        <dbReference type="Proteomes" id="UP000695022"/>
    </source>
</evidence>
<dbReference type="SUPFAM" id="SSF64158">
    <property type="entry name" value="2,3-Bisphosphoglycerate-independent phosphoglycerate mutase, substrate-binding domain"/>
    <property type="match status" value="1"/>
</dbReference>
<dbReference type="InterPro" id="IPR036646">
    <property type="entry name" value="PGAM_B_sf"/>
</dbReference>
<evidence type="ECO:0000256" key="4">
    <source>
        <dbReference type="ARBA" id="ARBA00012026"/>
    </source>
</evidence>
<dbReference type="RefSeq" id="XP_014668887.1">
    <property type="nucleotide sequence ID" value="XM_014813401.1"/>
</dbReference>
<keyword evidence="7" id="KW-0464">Manganese</keyword>
<keyword evidence="5" id="KW-0479">Metal-binding</keyword>
<dbReference type="PANTHER" id="PTHR31637">
    <property type="entry name" value="2,3-BISPHOSPHOGLYCERATE-INDEPENDENT PHOSPHOGLYCERATE MUTASE"/>
    <property type="match status" value="1"/>
</dbReference>
<comment type="cofactor">
    <cofactor evidence="1">
        <name>Mn(2+)</name>
        <dbReference type="ChEBI" id="CHEBI:29035"/>
    </cofactor>
</comment>
<name>A0ABM1E9L6_PRICU</name>
<dbReference type="Pfam" id="PF01676">
    <property type="entry name" value="Metalloenzyme"/>
    <property type="match status" value="1"/>
</dbReference>
<evidence type="ECO:0000313" key="12">
    <source>
        <dbReference type="RefSeq" id="XP_014668887.1"/>
    </source>
</evidence>
<reference evidence="12" key="1">
    <citation type="submission" date="2025-08" db="UniProtKB">
        <authorList>
            <consortium name="RefSeq"/>
        </authorList>
    </citation>
    <scope>IDENTIFICATION</scope>
</reference>
<keyword evidence="6" id="KW-0324">Glycolysis</keyword>
<evidence type="ECO:0000256" key="6">
    <source>
        <dbReference type="ARBA" id="ARBA00023152"/>
    </source>
</evidence>
<feature type="domain" description="BPG-independent PGAM N-terminal" evidence="10">
    <location>
        <begin position="82"/>
        <end position="298"/>
    </location>
</feature>
<accession>A0ABM1E9L6</accession>
<evidence type="ECO:0000256" key="8">
    <source>
        <dbReference type="ARBA" id="ARBA00023235"/>
    </source>
</evidence>
<dbReference type="NCBIfam" id="TIGR01307">
    <property type="entry name" value="pgm_bpd_ind"/>
    <property type="match status" value="1"/>
</dbReference>
<dbReference type="HAMAP" id="MF_01038">
    <property type="entry name" value="GpmI"/>
    <property type="match status" value="1"/>
</dbReference>
<dbReference type="GeneID" id="106810126"/>
<dbReference type="PANTHER" id="PTHR31637:SF0">
    <property type="entry name" value="2,3-BISPHOSPHOGLYCERATE-INDEPENDENT PHOSPHOGLYCERATE MUTASE"/>
    <property type="match status" value="1"/>
</dbReference>
<dbReference type="InterPro" id="IPR017850">
    <property type="entry name" value="Alkaline_phosphatase_core_sf"/>
</dbReference>
<proteinExistence type="inferred from homology"/>
<protein>
    <recommendedName>
        <fullName evidence="4">phosphoglycerate mutase (2,3-diphosphoglycerate-independent)</fullName>
        <ecNumber evidence="4">5.4.2.12</ecNumber>
    </recommendedName>
</protein>
<gene>
    <name evidence="12" type="primary">LOC106810126</name>
</gene>
<dbReference type="Proteomes" id="UP000695022">
    <property type="component" value="Unplaced"/>
</dbReference>
<comment type="similarity">
    <text evidence="3">Belongs to the BPG-independent phosphoglycerate mutase family.</text>
</comment>
<dbReference type="InterPro" id="IPR006124">
    <property type="entry name" value="Metalloenzyme"/>
</dbReference>
<evidence type="ECO:0000256" key="5">
    <source>
        <dbReference type="ARBA" id="ARBA00022723"/>
    </source>
</evidence>
<evidence type="ECO:0000259" key="10">
    <source>
        <dbReference type="Pfam" id="PF06415"/>
    </source>
</evidence>
<evidence type="ECO:0000256" key="1">
    <source>
        <dbReference type="ARBA" id="ARBA00001936"/>
    </source>
</evidence>
<dbReference type="InterPro" id="IPR011258">
    <property type="entry name" value="BPG-indep_PGM_N"/>
</dbReference>
<dbReference type="EC" id="5.4.2.12" evidence="4"/>
<keyword evidence="11" id="KW-1185">Reference proteome</keyword>
<evidence type="ECO:0000256" key="7">
    <source>
        <dbReference type="ARBA" id="ARBA00023211"/>
    </source>
</evidence>
<evidence type="ECO:0000256" key="3">
    <source>
        <dbReference type="ARBA" id="ARBA00008819"/>
    </source>
</evidence>
<comment type="pathway">
    <text evidence="2">Carbohydrate degradation; glycolysis; pyruvate from D-glyceraldehyde 3-phosphate: step 3/5.</text>
</comment>
<keyword evidence="8" id="KW-0413">Isomerase</keyword>
<organism evidence="11 12">
    <name type="scientific">Priapulus caudatus</name>
    <name type="common">Priapulid worm</name>
    <dbReference type="NCBI Taxonomy" id="37621"/>
    <lineage>
        <taxon>Eukaryota</taxon>
        <taxon>Metazoa</taxon>
        <taxon>Ecdysozoa</taxon>
        <taxon>Scalidophora</taxon>
        <taxon>Priapulida</taxon>
        <taxon>Priapulimorpha</taxon>
        <taxon>Priapulimorphida</taxon>
        <taxon>Priapulidae</taxon>
        <taxon>Priapulus</taxon>
    </lineage>
</organism>
<dbReference type="Gene3D" id="3.40.720.10">
    <property type="entry name" value="Alkaline Phosphatase, subunit A"/>
    <property type="match status" value="1"/>
</dbReference>
<dbReference type="CDD" id="cd16010">
    <property type="entry name" value="iPGM"/>
    <property type="match status" value="1"/>
</dbReference>
<dbReference type="Gene3D" id="3.40.1450.10">
    <property type="entry name" value="BPG-independent phosphoglycerate mutase, domain B"/>
    <property type="match status" value="1"/>
</dbReference>
<dbReference type="InterPro" id="IPR005995">
    <property type="entry name" value="Pgm_bpd_ind"/>
</dbReference>
<feature type="domain" description="Metalloenzyme" evidence="9">
    <location>
        <begin position="5"/>
        <end position="508"/>
    </location>
</feature>
<sequence length="522" mass="57177">MAVNNVCLVVIDGWGVSDDVEGNAIRKAQTPCMDKIMAPGKHCELEASGLFVGLPRGKGSNSTVGHLNIGVGRICWQDTLRVNLAVEDRTLSNNPALVKTFDVAKKHSGRVHFLGLVSDGGVHSHINHLLVLLDSARLHGIRDSFIHMFSDGIDSAPTSGAGFAEVLANHIKETKYGQLASVTGRYYAMDRDKQWDRTKIAYEALVEGKESDECSVDRLATMMEQKYSLVAEKKQLDEFIQPIMLTKDGLIRDGDTLVFFNHRGDRMEQLVECFAYKGPFEYNCKPTNLNICTMTSYKSSWHFPVMFPPVNYKNVLAEVISNHGLAQFRCAESVKTASVTTWFNGGVEHAFPMEDRLVVPSTKLPMVGSPTVPSYDLKPAMSGMEIAVEMEEAVASGNYSFLMCNLCAPDIVAHTGAFNATVEAVAETDKAIGVIMRACEMHGYTMMVVGTYGNAESMAPGRLTADISHTCNKVPFVMTGTNRTFRTIPRDATQCDIAPTILNLMGLQAPLEMDGVSLLARL</sequence>
<evidence type="ECO:0000256" key="2">
    <source>
        <dbReference type="ARBA" id="ARBA00004798"/>
    </source>
</evidence>
<dbReference type="PIRSF" id="PIRSF001492">
    <property type="entry name" value="IPGAM"/>
    <property type="match status" value="1"/>
</dbReference>
<dbReference type="Pfam" id="PF06415">
    <property type="entry name" value="iPGM_N"/>
    <property type="match status" value="1"/>
</dbReference>
<dbReference type="SUPFAM" id="SSF53649">
    <property type="entry name" value="Alkaline phosphatase-like"/>
    <property type="match status" value="1"/>
</dbReference>